<evidence type="ECO:0000313" key="1">
    <source>
        <dbReference type="EMBL" id="ROZ80730.1"/>
    </source>
</evidence>
<gene>
    <name evidence="1" type="ORF">EF096_19095</name>
</gene>
<reference evidence="1 2" key="1">
    <citation type="submission" date="2018-11" db="EMBL/GenBank/DDBJ databases">
        <authorList>
            <person name="Jang G.I."/>
            <person name="Hwang C.Y."/>
        </authorList>
    </citation>
    <scope>NUCLEOTIDE SEQUENCE [LARGE SCALE GENOMIC DNA]</scope>
    <source>
        <strain evidence="1 2">SSM26</strain>
    </source>
</reference>
<sequence length="68" mass="8071">MKPAEFHAKACEKYKLLLLRYGSAEWPVESIPDTQEMIDGTIEYFWHNLYQPYQGYDRLSRDPVDTSQ</sequence>
<keyword evidence="2" id="KW-1185">Reference proteome</keyword>
<evidence type="ECO:0000313" key="2">
    <source>
        <dbReference type="Proteomes" id="UP000275199"/>
    </source>
</evidence>
<name>A0ABX9XCY6_9PSED</name>
<protein>
    <submittedName>
        <fullName evidence="1">Uncharacterized protein</fullName>
    </submittedName>
</protein>
<dbReference type="Proteomes" id="UP000275199">
    <property type="component" value="Unassembled WGS sequence"/>
</dbReference>
<dbReference type="RefSeq" id="WP_123891326.1">
    <property type="nucleotide sequence ID" value="NZ_RKKU01000039.1"/>
</dbReference>
<comment type="caution">
    <text evidence="1">The sequence shown here is derived from an EMBL/GenBank/DDBJ whole genome shotgun (WGS) entry which is preliminary data.</text>
</comment>
<dbReference type="EMBL" id="RKKU01000039">
    <property type="protein sequence ID" value="ROZ80730.1"/>
    <property type="molecule type" value="Genomic_DNA"/>
</dbReference>
<organism evidence="1 2">
    <name type="scientific">Pseudomonas neustonica</name>
    <dbReference type="NCBI Taxonomy" id="2487346"/>
    <lineage>
        <taxon>Bacteria</taxon>
        <taxon>Pseudomonadati</taxon>
        <taxon>Pseudomonadota</taxon>
        <taxon>Gammaproteobacteria</taxon>
        <taxon>Pseudomonadales</taxon>
        <taxon>Pseudomonadaceae</taxon>
        <taxon>Pseudomonas</taxon>
    </lineage>
</organism>
<proteinExistence type="predicted"/>
<accession>A0ABX9XCY6</accession>